<dbReference type="EMBL" id="LDIR01000003">
    <property type="protein sequence ID" value="OCL90741.1"/>
    <property type="molecule type" value="Genomic_DNA"/>
</dbReference>
<reference evidence="2 4" key="2">
    <citation type="submission" date="2019-09" db="EMBL/GenBank/DDBJ databases">
        <title>Complete genome sequencing of four Arcobacter species reveals a diverse suite of mobile elements.</title>
        <authorList>
            <person name="Miller W.G."/>
            <person name="Yee E."/>
            <person name="Bono J.L."/>
        </authorList>
    </citation>
    <scope>NUCLEOTIDE SEQUENCE [LARGE SCALE GENOMIC DNA]</scope>
    <source>
        <strain evidence="2 4">CCUG 56899</strain>
    </source>
</reference>
<proteinExistence type="predicted"/>
<evidence type="ECO:0000313" key="3">
    <source>
        <dbReference type="Proteomes" id="UP000093159"/>
    </source>
</evidence>
<dbReference type="Proteomes" id="UP000093159">
    <property type="component" value="Unassembled WGS sequence"/>
</dbReference>
<dbReference type="PROSITE" id="PS51257">
    <property type="entry name" value="PROKAR_LIPOPROTEIN"/>
    <property type="match status" value="1"/>
</dbReference>
<evidence type="ECO:0000313" key="4">
    <source>
        <dbReference type="Proteomes" id="UP000322644"/>
    </source>
</evidence>
<accession>A0A1C0AW88</accession>
<dbReference type="AlphaFoldDB" id="A0A1C0AW88"/>
<dbReference type="KEGG" id="apoc:APORC_0803"/>
<reference evidence="2 4" key="3">
    <citation type="submission" date="2019-09" db="EMBL/GenBank/DDBJ databases">
        <title>Taxonomic note: a critical rebuttal of the proposed division of the genus Arcobacter into six genera, emended descriptions of Arcobacter anaerophilus and the genus Arcobacter, and an assessment of genus-level boundaries for Epsilonproteobacteria using in silico genomic comparator tools.</title>
        <authorList>
            <person name="On S.L.W."/>
            <person name="Miller W.G."/>
            <person name="Biggs P."/>
            <person name="Cornelius A."/>
            <person name="Vandamme P."/>
        </authorList>
    </citation>
    <scope>NUCLEOTIDE SEQUENCE [LARGE SCALE GENOMIC DNA]</scope>
    <source>
        <strain evidence="2 4">CCUG 56899</strain>
    </source>
</reference>
<dbReference type="Proteomes" id="UP000322644">
    <property type="component" value="Chromosome"/>
</dbReference>
<organism evidence="2 4">
    <name type="scientific">Arcobacter porcinus</name>
    <dbReference type="NCBI Taxonomy" id="1935204"/>
    <lineage>
        <taxon>Bacteria</taxon>
        <taxon>Pseudomonadati</taxon>
        <taxon>Campylobacterota</taxon>
        <taxon>Epsilonproteobacteria</taxon>
        <taxon>Campylobacterales</taxon>
        <taxon>Arcobacteraceae</taxon>
        <taxon>Arcobacter</taxon>
    </lineage>
</organism>
<name>A0A1C0AW88_9BACT</name>
<dbReference type="RefSeq" id="WP_066174286.1">
    <property type="nucleotide sequence ID" value="NZ_CP036246.2"/>
</dbReference>
<dbReference type="OrthoDB" id="5347202at2"/>
<gene>
    <name evidence="1" type="ORF">AAX28_01558</name>
    <name evidence="2" type="ORF">APORC_0803</name>
</gene>
<protein>
    <submittedName>
        <fullName evidence="2">Uncharacterized protein</fullName>
    </submittedName>
</protein>
<evidence type="ECO:0000313" key="2">
    <source>
        <dbReference type="EMBL" id="QEP40415.1"/>
    </source>
</evidence>
<keyword evidence="3" id="KW-1185">Reference proteome</keyword>
<reference evidence="1 3" key="1">
    <citation type="submission" date="2015-05" db="EMBL/GenBank/DDBJ databases">
        <authorList>
            <person name="Rovetto F."/>
            <person name="Cocolin L."/>
            <person name="Illeghems K."/>
            <person name="Van Nieuwerburgh F."/>
            <person name="Houf K."/>
        </authorList>
    </citation>
    <scope>NUCLEOTIDE SEQUENCE [LARGE SCALE GENOMIC DNA]</scope>
    <source>
        <strain evidence="1 3">117434</strain>
    </source>
</reference>
<dbReference type="EMBL" id="CP036246">
    <property type="protein sequence ID" value="QEP40415.1"/>
    <property type="molecule type" value="Genomic_DNA"/>
</dbReference>
<evidence type="ECO:0000313" key="1">
    <source>
        <dbReference type="EMBL" id="OCL90741.1"/>
    </source>
</evidence>
<sequence length="555" mass="62197">MKKNILISIGLSFLLFQGCTPKSYHNEMIDKQKEALNKDDYSKIKESYSESLVDTKTVKQKYVSILEDKSLSDVLKELENIDGKIYFLKSSDILIPKSRLKIKNFNDLNNYLNAVLDKTLVLEKSSSLNLVTILSTSERKKLSINNKKFNLDGQLSVEELLKLITKVTSYQVNIGSYIENRNDFQNSIITIKSNILKDALNQLASAKDVYVEIDYEKESINISRYKDVVIELNIPLLDMSSSSQTSNQESTGESKIENKSQIILYEELDKMLKNIISNDKISTYHIDKASGLLFLKSTKNIESAVRTLAKAYEASFAKEATIEFERIELILNKDRKFGILGANITNISGGTTTTTNIGNLVPGQTSDISFGTESLTRTLDILAQSNNNIGRVLNYSKNMLVLKNNLPTVQAITENTDYVEKIEVTRDADTKERTSDVTVNTIKEGTSITALAKISRDKIFLNINPSIKKLLALNEKTIDGSTIQLPKYNDQGYNVSKEIRLGETSIVGSIIVHDDAKEYQGIIPIDGFAVGGSDSKSYVRREIVYVVTLREIKGF</sequence>